<accession>A0A165L5A6</accession>
<keyword evidence="2" id="KW-1185">Reference proteome</keyword>
<name>A0A165L5A6_9APHY</name>
<evidence type="ECO:0000313" key="2">
    <source>
        <dbReference type="Proteomes" id="UP000076727"/>
    </source>
</evidence>
<reference evidence="1 2" key="1">
    <citation type="journal article" date="2016" name="Mol. Biol. Evol.">
        <title>Comparative Genomics of Early-Diverging Mushroom-Forming Fungi Provides Insights into the Origins of Lignocellulose Decay Capabilities.</title>
        <authorList>
            <person name="Nagy L.G."/>
            <person name="Riley R."/>
            <person name="Tritt A."/>
            <person name="Adam C."/>
            <person name="Daum C."/>
            <person name="Floudas D."/>
            <person name="Sun H."/>
            <person name="Yadav J.S."/>
            <person name="Pangilinan J."/>
            <person name="Larsson K.H."/>
            <person name="Matsuura K."/>
            <person name="Barry K."/>
            <person name="Labutti K."/>
            <person name="Kuo R."/>
            <person name="Ohm R.A."/>
            <person name="Bhattacharya S.S."/>
            <person name="Shirouzu T."/>
            <person name="Yoshinaga Y."/>
            <person name="Martin F.M."/>
            <person name="Grigoriev I.V."/>
            <person name="Hibbett D.S."/>
        </authorList>
    </citation>
    <scope>NUCLEOTIDE SEQUENCE [LARGE SCALE GENOMIC DNA]</scope>
    <source>
        <strain evidence="1 2">L-15889</strain>
    </source>
</reference>
<evidence type="ECO:0000313" key="1">
    <source>
        <dbReference type="EMBL" id="KZT63963.1"/>
    </source>
</evidence>
<proteinExistence type="predicted"/>
<sequence>MGPLCPLFVLAFTSTEQYKETPEYRSRGDSLTYCQLTIPEQTHDGVGGHYCSDRDRASYLEMYLDERSESLVA</sequence>
<gene>
    <name evidence="1" type="ORF">DAEQUDRAFT_733245</name>
</gene>
<protein>
    <submittedName>
        <fullName evidence="1">Uncharacterized protein</fullName>
    </submittedName>
</protein>
<organism evidence="1 2">
    <name type="scientific">Daedalea quercina L-15889</name>
    <dbReference type="NCBI Taxonomy" id="1314783"/>
    <lineage>
        <taxon>Eukaryota</taxon>
        <taxon>Fungi</taxon>
        <taxon>Dikarya</taxon>
        <taxon>Basidiomycota</taxon>
        <taxon>Agaricomycotina</taxon>
        <taxon>Agaricomycetes</taxon>
        <taxon>Polyporales</taxon>
        <taxon>Fomitopsis</taxon>
    </lineage>
</organism>
<dbReference type="AlphaFoldDB" id="A0A165L5A6"/>
<dbReference type="Proteomes" id="UP000076727">
    <property type="component" value="Unassembled WGS sequence"/>
</dbReference>
<dbReference type="EMBL" id="KV429148">
    <property type="protein sequence ID" value="KZT63963.1"/>
    <property type="molecule type" value="Genomic_DNA"/>
</dbReference>